<feature type="compositionally biased region" description="Polar residues" evidence="1">
    <location>
        <begin position="485"/>
        <end position="494"/>
    </location>
</feature>
<dbReference type="PRINTS" id="PR00935">
    <property type="entry name" value="BAND41"/>
</dbReference>
<feature type="domain" description="FERM" evidence="2">
    <location>
        <begin position="14"/>
        <end position="294"/>
    </location>
</feature>
<dbReference type="InterPro" id="IPR018980">
    <property type="entry name" value="FERM_PH-like_C"/>
</dbReference>
<dbReference type="InterPro" id="IPR014847">
    <property type="entry name" value="FA"/>
</dbReference>
<dbReference type="InterPro" id="IPR019748">
    <property type="entry name" value="FERM_central"/>
</dbReference>
<dbReference type="InterPro" id="IPR018979">
    <property type="entry name" value="FERM_N"/>
</dbReference>
<dbReference type="InterPro" id="IPR029071">
    <property type="entry name" value="Ubiquitin-like_domsf"/>
</dbReference>
<dbReference type="Pfam" id="PF00373">
    <property type="entry name" value="FERM_M"/>
    <property type="match status" value="1"/>
</dbReference>
<dbReference type="InterPro" id="IPR019747">
    <property type="entry name" value="FERM_CS"/>
</dbReference>
<evidence type="ECO:0000259" key="2">
    <source>
        <dbReference type="PROSITE" id="PS50057"/>
    </source>
</evidence>
<dbReference type="SUPFAM" id="SSF54236">
    <property type="entry name" value="Ubiquitin-like"/>
    <property type="match status" value="1"/>
</dbReference>
<protein>
    <submittedName>
        <fullName evidence="4">Band 4.1-like protein 4</fullName>
    </submittedName>
</protein>
<dbReference type="GeneID" id="106816243"/>
<keyword evidence="3" id="KW-1185">Reference proteome</keyword>
<feature type="region of interest" description="Disordered" evidence="1">
    <location>
        <begin position="601"/>
        <end position="697"/>
    </location>
</feature>
<feature type="compositionally biased region" description="Basic and acidic residues" evidence="1">
    <location>
        <begin position="396"/>
        <end position="427"/>
    </location>
</feature>
<evidence type="ECO:0000256" key="1">
    <source>
        <dbReference type="SAM" id="MobiDB-lite"/>
    </source>
</evidence>
<dbReference type="Gene3D" id="3.10.20.90">
    <property type="entry name" value="Phosphatidylinositol 3-kinase Catalytic Subunit, Chain A, domain 1"/>
    <property type="match status" value="1"/>
</dbReference>
<dbReference type="SMART" id="SM01196">
    <property type="entry name" value="FERM_C"/>
    <property type="match status" value="1"/>
</dbReference>
<feature type="compositionally biased region" description="Low complexity" evidence="1">
    <location>
        <begin position="516"/>
        <end position="528"/>
    </location>
</feature>
<dbReference type="InterPro" id="IPR014352">
    <property type="entry name" value="FERM/acyl-CoA-bd_prot_sf"/>
</dbReference>
<feature type="compositionally biased region" description="Basic and acidic residues" evidence="1">
    <location>
        <begin position="628"/>
        <end position="640"/>
    </location>
</feature>
<dbReference type="Gene3D" id="1.20.80.10">
    <property type="match status" value="1"/>
</dbReference>
<feature type="region of interest" description="Disordered" evidence="1">
    <location>
        <begin position="317"/>
        <end position="570"/>
    </location>
</feature>
<dbReference type="CDD" id="cd13186">
    <property type="entry name" value="FERM_C_NBL4_NBL5"/>
    <property type="match status" value="1"/>
</dbReference>
<dbReference type="PANTHER" id="PTHR23280">
    <property type="entry name" value="4.1 G PROTEIN"/>
    <property type="match status" value="1"/>
</dbReference>
<feature type="compositionally biased region" description="Basic and acidic residues" evidence="1">
    <location>
        <begin position="352"/>
        <end position="361"/>
    </location>
</feature>
<dbReference type="PANTHER" id="PTHR23280:SF4">
    <property type="entry name" value="BAND 4.1-LIKE PROTEIN 4A"/>
    <property type="match status" value="1"/>
</dbReference>
<dbReference type="Pfam" id="PF09380">
    <property type="entry name" value="FERM_C"/>
    <property type="match status" value="1"/>
</dbReference>
<dbReference type="Proteomes" id="UP000695022">
    <property type="component" value="Unplaced"/>
</dbReference>
<gene>
    <name evidence="4" type="primary">LOC106816243</name>
</gene>
<dbReference type="SUPFAM" id="SSF47031">
    <property type="entry name" value="Second domain of FERM"/>
    <property type="match status" value="1"/>
</dbReference>
<dbReference type="RefSeq" id="XP_014676313.1">
    <property type="nucleotide sequence ID" value="XM_014820827.1"/>
</dbReference>
<feature type="compositionally biased region" description="Basic and acidic residues" evidence="1">
    <location>
        <begin position="317"/>
        <end position="327"/>
    </location>
</feature>
<dbReference type="PROSITE" id="PS00660">
    <property type="entry name" value="FERM_1"/>
    <property type="match status" value="1"/>
</dbReference>
<sequence length="726" mass="81975">MGCCGADDSHDPDIPCQVVLLDETDLKIDIQPTTKGQLLLDRIYQHLNLLEKDYFGLRFLDHSNQTNWLDPEKRVFEQMQCRPPYVFYFGVKFYAADPSKLFEEITRYQFYLQLKQDILQGRLPCNFDEATELGANALQSELGDYDEQRHSPGYASEFRFVPNQSEVLENRISDVHRKLVGLVPAAVELRFLNKAKWLEMYGVDLHPVLGQDKIEYMLGLTPTGIVILKDGVKVGNYFWPRITKLNFRDRQFFLRVRDKNNSDNTYGFDCSTREACKHLWKCAIEHHAFFRLSQVRDNPAGPGKLFSLGSNHRYSGRTEAEAQEYHRQLSRPAPKVTRVPSKRYARRVHLTKLSDNKENTGRKNQSGQFANVIAPEPVPVHAPQSTIPSPYSIVTDPKDSVKPWEEKSDRSRGLYSHQGDDVSDRGSKRGRSPMFSQSRRPPSASETEPTDRRGHRSRKGVGSGSDSDISISNRRRRRSKDRNGLSSGSESEASVQRRRRRRNRQSGEDILVDSGAQWEAIQLQQQQHAQREEAIHGPQAAVVRTLSKAGPSQEHERRARKHRSKSPVIPQEIRKQIQRELLEPAGYTTEQLRDIPYTKVVTGDKGPRIRYHGKDGRRQSGYSSGASTDHKGAPLRDVAERNGGAPLATAESTGSLPRSHVSGAERKRGGRSGQVLPAATSSPTTKHKSQMPRGPYIASAGVPVATSIAVKAAAPVRRPHEMWTEL</sequence>
<dbReference type="Pfam" id="PF08736">
    <property type="entry name" value="FA"/>
    <property type="match status" value="1"/>
</dbReference>
<organism evidence="3 4">
    <name type="scientific">Priapulus caudatus</name>
    <name type="common">Priapulid worm</name>
    <dbReference type="NCBI Taxonomy" id="37621"/>
    <lineage>
        <taxon>Eukaryota</taxon>
        <taxon>Metazoa</taxon>
        <taxon>Ecdysozoa</taxon>
        <taxon>Scalidophora</taxon>
        <taxon>Priapulida</taxon>
        <taxon>Priapulimorpha</taxon>
        <taxon>Priapulimorphida</taxon>
        <taxon>Priapulidae</taxon>
        <taxon>Priapulus</taxon>
    </lineage>
</organism>
<dbReference type="Gene3D" id="2.30.29.30">
    <property type="entry name" value="Pleckstrin-homology domain (PH domain)/Phosphotyrosine-binding domain (PTB)"/>
    <property type="match status" value="1"/>
</dbReference>
<dbReference type="SMART" id="SM01195">
    <property type="entry name" value="FA"/>
    <property type="match status" value="1"/>
</dbReference>
<proteinExistence type="predicted"/>
<evidence type="ECO:0000313" key="3">
    <source>
        <dbReference type="Proteomes" id="UP000695022"/>
    </source>
</evidence>
<evidence type="ECO:0000313" key="4">
    <source>
        <dbReference type="RefSeq" id="XP_014676313.1"/>
    </source>
</evidence>
<dbReference type="InterPro" id="IPR011993">
    <property type="entry name" value="PH-like_dom_sf"/>
</dbReference>
<name>A0ABM1EVU2_PRICU</name>
<dbReference type="SMART" id="SM00295">
    <property type="entry name" value="B41"/>
    <property type="match status" value="1"/>
</dbReference>
<dbReference type="CDD" id="cd14473">
    <property type="entry name" value="FERM_B-lobe"/>
    <property type="match status" value="1"/>
</dbReference>
<dbReference type="InterPro" id="IPR000299">
    <property type="entry name" value="FERM_domain"/>
</dbReference>
<accession>A0ABM1EVU2</accession>
<dbReference type="InterPro" id="IPR019749">
    <property type="entry name" value="Band_41_domain"/>
</dbReference>
<dbReference type="SUPFAM" id="SSF50729">
    <property type="entry name" value="PH domain-like"/>
    <property type="match status" value="1"/>
</dbReference>
<dbReference type="InterPro" id="IPR035963">
    <property type="entry name" value="FERM_2"/>
</dbReference>
<reference evidence="4" key="1">
    <citation type="submission" date="2025-08" db="UniProtKB">
        <authorList>
            <consortium name="RefSeq"/>
        </authorList>
    </citation>
    <scope>IDENTIFICATION</scope>
</reference>
<feature type="compositionally biased region" description="Polar residues" evidence="1">
    <location>
        <begin position="434"/>
        <end position="447"/>
    </location>
</feature>
<dbReference type="PROSITE" id="PS50057">
    <property type="entry name" value="FERM_3"/>
    <property type="match status" value="1"/>
</dbReference>
<feature type="compositionally biased region" description="Basic residues" evidence="1">
    <location>
        <begin position="340"/>
        <end position="350"/>
    </location>
</feature>
<dbReference type="Pfam" id="PF09379">
    <property type="entry name" value="FERM_N"/>
    <property type="match status" value="1"/>
</dbReference>